<accession>A0A9N8YTW3</accession>
<dbReference type="NCBIfam" id="TIGR00587">
    <property type="entry name" value="nfo"/>
    <property type="match status" value="1"/>
</dbReference>
<dbReference type="PROSITE" id="PS51432">
    <property type="entry name" value="AP_NUCLEASE_F2_4"/>
    <property type="match status" value="1"/>
</dbReference>
<keyword evidence="10" id="KW-1185">Reference proteome</keyword>
<evidence type="ECO:0000256" key="3">
    <source>
        <dbReference type="ARBA" id="ARBA00022723"/>
    </source>
</evidence>
<dbReference type="InterPro" id="IPR000587">
    <property type="entry name" value="Creatinase_N"/>
</dbReference>
<dbReference type="InterPro" id="IPR001131">
    <property type="entry name" value="Peptidase_M24B_aminopep-P_CS"/>
</dbReference>
<dbReference type="InterPro" id="IPR000994">
    <property type="entry name" value="Pept_M24"/>
</dbReference>
<dbReference type="Gene3D" id="3.40.350.10">
    <property type="entry name" value="Creatinase/prolidase N-terminal domain"/>
    <property type="match status" value="1"/>
</dbReference>
<dbReference type="Gene3D" id="3.20.20.150">
    <property type="entry name" value="Divalent-metal-dependent TIM barrel enzymes"/>
    <property type="match status" value="1"/>
</dbReference>
<dbReference type="PROSITE" id="PS00491">
    <property type="entry name" value="PROLINE_PEPTIDASE"/>
    <property type="match status" value="1"/>
</dbReference>
<dbReference type="SUPFAM" id="SSF53092">
    <property type="entry name" value="Creatinase/prolidase N-terminal domain"/>
    <property type="match status" value="1"/>
</dbReference>
<dbReference type="FunFam" id="3.90.230.10:FF:000014">
    <property type="entry name" value="Aminopeptidase P family protein"/>
    <property type="match status" value="1"/>
</dbReference>
<dbReference type="PANTHER" id="PTHR46112">
    <property type="entry name" value="AMINOPEPTIDASE"/>
    <property type="match status" value="1"/>
</dbReference>
<dbReference type="InterPro" id="IPR001714">
    <property type="entry name" value="Pept_M24_MAP"/>
</dbReference>
<comment type="cofactor">
    <cofactor evidence="1">
        <name>Mn(2+)</name>
        <dbReference type="ChEBI" id="CHEBI:29035"/>
    </cofactor>
</comment>
<dbReference type="Proteomes" id="UP000789831">
    <property type="component" value="Unassembled WGS sequence"/>
</dbReference>
<dbReference type="GO" id="GO:0003677">
    <property type="term" value="F:DNA binding"/>
    <property type="evidence" value="ECO:0007669"/>
    <property type="project" value="InterPro"/>
</dbReference>
<dbReference type="AlphaFoldDB" id="A0A9N8YTW3"/>
<protein>
    <submittedName>
        <fullName evidence="9">12958_t:CDS:1</fullName>
    </submittedName>
</protein>
<evidence type="ECO:0000256" key="5">
    <source>
        <dbReference type="ARBA" id="ARBA00023211"/>
    </source>
</evidence>
<dbReference type="InterPro" id="IPR001719">
    <property type="entry name" value="AP_endonuc_2"/>
</dbReference>
<dbReference type="CDD" id="cd01092">
    <property type="entry name" value="APP-like"/>
    <property type="match status" value="1"/>
</dbReference>
<feature type="domain" description="Creatinase N-terminal" evidence="8">
    <location>
        <begin position="5"/>
        <end position="122"/>
    </location>
</feature>
<dbReference type="PANTHER" id="PTHR46112:SF3">
    <property type="entry name" value="AMINOPEPTIDASE YPDF"/>
    <property type="match status" value="1"/>
</dbReference>
<dbReference type="Pfam" id="PF00557">
    <property type="entry name" value="Peptidase_M24"/>
    <property type="match status" value="1"/>
</dbReference>
<evidence type="ECO:0000256" key="2">
    <source>
        <dbReference type="ARBA" id="ARBA00008766"/>
    </source>
</evidence>
<organism evidence="9 10">
    <name type="scientific">Ambispora gerdemannii</name>
    <dbReference type="NCBI Taxonomy" id="144530"/>
    <lineage>
        <taxon>Eukaryota</taxon>
        <taxon>Fungi</taxon>
        <taxon>Fungi incertae sedis</taxon>
        <taxon>Mucoromycota</taxon>
        <taxon>Glomeromycotina</taxon>
        <taxon>Glomeromycetes</taxon>
        <taxon>Archaeosporales</taxon>
        <taxon>Ambisporaceae</taxon>
        <taxon>Ambispora</taxon>
    </lineage>
</organism>
<evidence type="ECO:0000313" key="9">
    <source>
        <dbReference type="EMBL" id="CAG8455553.1"/>
    </source>
</evidence>
<dbReference type="InterPro" id="IPR029149">
    <property type="entry name" value="Creatin/AminoP/Spt16_N"/>
</dbReference>
<evidence type="ECO:0000256" key="1">
    <source>
        <dbReference type="ARBA" id="ARBA00001936"/>
    </source>
</evidence>
<sequence length="558" mass="62688">MNVEEITTNNNLDAMLFFSPENRFWLTDFQSSLGFLFVTKLEKYLFVDGRYITDAQKSIEDKKIQVNLWKNWADIKKFLQEKNIQRLGFEKEYITVAQLEKWQTEISKVDWVGVETSKARMVKNEKEIARIRQAAEITDQVYQKVLKTIRPGMSEKDLAKLILASFEEIGAEGLSFDTIVVSGKNGALPHGQPSNKIINEGELITADFGCKYHGYCSDFTRTFAISGKEVNPKLKDIYQVVKEAQWQGIQAVKAGIECSKIDQVVRDYIQKKGYGEYFAHSTGHGLGIEVHEAPSISVRDDTVLQPGMVITIEPGIYIPELGGVRIEDDVLVTKNGYELLTKSPRELIFVDKVIAMRVSKKGLDEKVLKQADCRHCQPWKFPNDNGTDCSKQYKLIIGRHVPVKSPHSLPGAVKEAWGYGANALMIYLGAPQNSRRRPLAELKIDGFKTVLDEKGIDINNVVVHGPYVVNLANTSKVARMEEIGLKTFVLHPGSAVNTPTEEALTQVVKGINLVLEKSSTVRIALETMCGRGSEVGINFEQLKYIIDRVEQKERIGVC</sequence>
<name>A0A9N8YTW3_9GLOM</name>
<dbReference type="SUPFAM" id="SSF51658">
    <property type="entry name" value="Xylose isomerase-like"/>
    <property type="match status" value="1"/>
</dbReference>
<dbReference type="OrthoDB" id="9995434at2759"/>
<dbReference type="InterPro" id="IPR013022">
    <property type="entry name" value="Xyl_isomerase-like_TIM-brl"/>
</dbReference>
<dbReference type="Pfam" id="PF01261">
    <property type="entry name" value="AP_endonuc_2"/>
    <property type="match status" value="1"/>
</dbReference>
<proteinExistence type="inferred from homology"/>
<evidence type="ECO:0000313" key="10">
    <source>
        <dbReference type="Proteomes" id="UP000789831"/>
    </source>
</evidence>
<evidence type="ECO:0000259" key="7">
    <source>
        <dbReference type="Pfam" id="PF01261"/>
    </source>
</evidence>
<evidence type="ECO:0000259" key="8">
    <source>
        <dbReference type="Pfam" id="PF01321"/>
    </source>
</evidence>
<keyword evidence="3" id="KW-0479">Metal-binding</keyword>
<gene>
    <name evidence="9" type="ORF">AGERDE_LOCUS1976</name>
</gene>
<reference evidence="9" key="1">
    <citation type="submission" date="2021-06" db="EMBL/GenBank/DDBJ databases">
        <authorList>
            <person name="Kallberg Y."/>
            <person name="Tangrot J."/>
            <person name="Rosling A."/>
        </authorList>
    </citation>
    <scope>NUCLEOTIDE SEQUENCE</scope>
    <source>
        <strain evidence="9">MT106</strain>
    </source>
</reference>
<feature type="domain" description="Peptidase M24" evidence="6">
    <location>
        <begin position="130"/>
        <end position="334"/>
    </location>
</feature>
<dbReference type="Pfam" id="PF01321">
    <property type="entry name" value="Creatinase_N"/>
    <property type="match status" value="1"/>
</dbReference>
<dbReference type="SUPFAM" id="SSF55920">
    <property type="entry name" value="Creatinase/aminopeptidase"/>
    <property type="match status" value="1"/>
</dbReference>
<dbReference type="InterPro" id="IPR036237">
    <property type="entry name" value="Xyl_isomerase-like_sf"/>
</dbReference>
<dbReference type="SMART" id="SM00518">
    <property type="entry name" value="AP2Ec"/>
    <property type="match status" value="1"/>
</dbReference>
<comment type="similarity">
    <text evidence="2">Belongs to the peptidase M24B family.</text>
</comment>
<dbReference type="GO" id="GO:0008270">
    <property type="term" value="F:zinc ion binding"/>
    <property type="evidence" value="ECO:0007669"/>
    <property type="project" value="InterPro"/>
</dbReference>
<dbReference type="PRINTS" id="PR00599">
    <property type="entry name" value="MAPEPTIDASE"/>
</dbReference>
<evidence type="ECO:0000259" key="6">
    <source>
        <dbReference type="Pfam" id="PF00557"/>
    </source>
</evidence>
<dbReference type="GO" id="GO:0006281">
    <property type="term" value="P:DNA repair"/>
    <property type="evidence" value="ECO:0007669"/>
    <property type="project" value="InterPro"/>
</dbReference>
<dbReference type="Gene3D" id="3.90.230.10">
    <property type="entry name" value="Creatinase/methionine aminopeptidase superfamily"/>
    <property type="match status" value="1"/>
</dbReference>
<comment type="caution">
    <text evidence="9">The sequence shown here is derived from an EMBL/GenBank/DDBJ whole genome shotgun (WGS) entry which is preliminary data.</text>
</comment>
<keyword evidence="4" id="KW-0378">Hydrolase</keyword>
<dbReference type="GO" id="GO:0016787">
    <property type="term" value="F:hydrolase activity"/>
    <property type="evidence" value="ECO:0007669"/>
    <property type="project" value="UniProtKB-KW"/>
</dbReference>
<feature type="domain" description="Xylose isomerase-like TIM barrel" evidence="7">
    <location>
        <begin position="419"/>
        <end position="558"/>
    </location>
</feature>
<dbReference type="EMBL" id="CAJVPL010000151">
    <property type="protein sequence ID" value="CAG8455553.1"/>
    <property type="molecule type" value="Genomic_DNA"/>
</dbReference>
<dbReference type="InterPro" id="IPR050659">
    <property type="entry name" value="Peptidase_M24B"/>
</dbReference>
<dbReference type="InterPro" id="IPR036005">
    <property type="entry name" value="Creatinase/aminopeptidase-like"/>
</dbReference>
<keyword evidence="5" id="KW-0464">Manganese</keyword>
<evidence type="ECO:0000256" key="4">
    <source>
        <dbReference type="ARBA" id="ARBA00022801"/>
    </source>
</evidence>